<sequence>MPLPLSVLDLFPVGHATTPSQAIRDSISLARRIDTLGYRRYWIAEHHNMPNIASAAPEILIGHVASVTKRMRVGSGGIMIPNHSPLRVVEIFRTLEALHPGRIDLGLGRAPGTDQVTAAALRRGGAEVNQDLAELFAFANGTFPVGHPFATIVAQPSDTPLPPIWMLGSTDGGARIAAAQGLPYAFAGHFSMAEAKSAIALYRERFRPSKTLAAPQVMLAVTVICADTDARANELAAPHRVAIARLTRGRPTPFPSIEEALAYRFTPEEQATIDRFSLGSILGTPARVREGLLRLAEETTADELMISTMISPIEERIASYERIASLFDLPTS</sequence>
<dbReference type="GO" id="GO:0016705">
    <property type="term" value="F:oxidoreductase activity, acting on paired donors, with incorporation or reduction of molecular oxygen"/>
    <property type="evidence" value="ECO:0007669"/>
    <property type="project" value="InterPro"/>
</dbReference>
<evidence type="ECO:0000313" key="4">
    <source>
        <dbReference type="EMBL" id="EYF03719.1"/>
    </source>
</evidence>
<dbReference type="RefSeq" id="WP_044245571.1">
    <property type="nucleotide sequence ID" value="NZ_ASRX01000043.1"/>
</dbReference>
<dbReference type="EMBL" id="ASRX01000043">
    <property type="protein sequence ID" value="EYF03719.1"/>
    <property type="molecule type" value="Genomic_DNA"/>
</dbReference>
<dbReference type="InterPro" id="IPR019949">
    <property type="entry name" value="CmoO-like"/>
</dbReference>
<dbReference type="InterPro" id="IPR050766">
    <property type="entry name" value="Bact_Lucif_Oxidored"/>
</dbReference>
<dbReference type="Pfam" id="PF00296">
    <property type="entry name" value="Bac_luciferase"/>
    <property type="match status" value="1"/>
</dbReference>
<dbReference type="Proteomes" id="UP000019678">
    <property type="component" value="Unassembled WGS sequence"/>
</dbReference>
<evidence type="ECO:0000259" key="3">
    <source>
        <dbReference type="Pfam" id="PF00296"/>
    </source>
</evidence>
<keyword evidence="5" id="KW-1185">Reference proteome</keyword>
<reference evidence="4 5" key="1">
    <citation type="submission" date="2013-05" db="EMBL/GenBank/DDBJ databases">
        <title>Genome assembly of Chondromyces apiculatus DSM 436.</title>
        <authorList>
            <person name="Sharma G."/>
            <person name="Khatri I."/>
            <person name="Kaur C."/>
            <person name="Mayilraj S."/>
            <person name="Subramanian S."/>
        </authorList>
    </citation>
    <scope>NUCLEOTIDE SEQUENCE [LARGE SCALE GENOMIC DNA]</scope>
    <source>
        <strain evidence="4 5">DSM 436</strain>
    </source>
</reference>
<dbReference type="SUPFAM" id="SSF51679">
    <property type="entry name" value="Bacterial luciferase-like"/>
    <property type="match status" value="1"/>
</dbReference>
<comment type="caution">
    <text evidence="4">The sequence shown here is derived from an EMBL/GenBank/DDBJ whole genome shotgun (WGS) entry which is preliminary data.</text>
</comment>
<comment type="similarity">
    <text evidence="1">To bacterial alkanal monooxygenase alpha and beta chains.</text>
</comment>
<dbReference type="PANTHER" id="PTHR30137:SF6">
    <property type="entry name" value="LUCIFERASE-LIKE MONOOXYGENASE"/>
    <property type="match status" value="1"/>
</dbReference>
<evidence type="ECO:0000256" key="1">
    <source>
        <dbReference type="ARBA" id="ARBA00007789"/>
    </source>
</evidence>
<dbReference type="Gene3D" id="3.20.20.30">
    <property type="entry name" value="Luciferase-like domain"/>
    <property type="match status" value="1"/>
</dbReference>
<feature type="domain" description="Luciferase-like" evidence="3">
    <location>
        <begin position="6"/>
        <end position="301"/>
    </location>
</feature>
<keyword evidence="4" id="KW-0503">Monooxygenase</keyword>
<proteinExistence type="predicted"/>
<protein>
    <recommendedName>
        <fullName evidence="2">Luciferase-like monooxygenase</fullName>
    </recommendedName>
</protein>
<evidence type="ECO:0000313" key="5">
    <source>
        <dbReference type="Proteomes" id="UP000019678"/>
    </source>
</evidence>
<accession>A0A017T393</accession>
<dbReference type="PANTHER" id="PTHR30137">
    <property type="entry name" value="LUCIFERASE-LIKE MONOOXYGENASE"/>
    <property type="match status" value="1"/>
</dbReference>
<dbReference type="GO" id="GO:0005829">
    <property type="term" value="C:cytosol"/>
    <property type="evidence" value="ECO:0007669"/>
    <property type="project" value="TreeGrafter"/>
</dbReference>
<dbReference type="InterPro" id="IPR036661">
    <property type="entry name" value="Luciferase-like_sf"/>
</dbReference>
<dbReference type="InterPro" id="IPR011251">
    <property type="entry name" value="Luciferase-like_dom"/>
</dbReference>
<name>A0A017T393_9BACT</name>
<keyword evidence="4" id="KW-0560">Oxidoreductase</keyword>
<organism evidence="4 5">
    <name type="scientific">Chondromyces apiculatus DSM 436</name>
    <dbReference type="NCBI Taxonomy" id="1192034"/>
    <lineage>
        <taxon>Bacteria</taxon>
        <taxon>Pseudomonadati</taxon>
        <taxon>Myxococcota</taxon>
        <taxon>Polyangia</taxon>
        <taxon>Polyangiales</taxon>
        <taxon>Polyangiaceae</taxon>
        <taxon>Chondromyces</taxon>
    </lineage>
</organism>
<dbReference type="eggNOG" id="COG2141">
    <property type="taxonomic scope" value="Bacteria"/>
</dbReference>
<gene>
    <name evidence="4" type="ORF">CAP_5330</name>
</gene>
<dbReference type="AlphaFoldDB" id="A0A017T393"/>
<dbReference type="OrthoDB" id="9780518at2"/>
<evidence type="ECO:0000256" key="2">
    <source>
        <dbReference type="ARBA" id="ARBA00074555"/>
    </source>
</evidence>
<dbReference type="STRING" id="1192034.CAP_5330"/>
<dbReference type="NCBIfam" id="TIGR03558">
    <property type="entry name" value="oxido_grp_1"/>
    <property type="match status" value="1"/>
</dbReference>
<dbReference type="FunFam" id="3.20.20.30:FF:000002">
    <property type="entry name" value="LLM class flavin-dependent oxidoreductase"/>
    <property type="match status" value="1"/>
</dbReference>
<dbReference type="GO" id="GO:0004497">
    <property type="term" value="F:monooxygenase activity"/>
    <property type="evidence" value="ECO:0007669"/>
    <property type="project" value="UniProtKB-KW"/>
</dbReference>